<dbReference type="InterPro" id="IPR029062">
    <property type="entry name" value="Class_I_gatase-like"/>
</dbReference>
<dbReference type="KEGG" id="epa:110244007"/>
<dbReference type="PANTHER" id="PTHR11315">
    <property type="entry name" value="PROTEASE FAMILY C26 GAMMA-GLUTAMYL HYDROLASE"/>
    <property type="match status" value="1"/>
</dbReference>
<evidence type="ECO:0000256" key="7">
    <source>
        <dbReference type="PROSITE-ProRule" id="PRU00607"/>
    </source>
</evidence>
<evidence type="ECO:0000256" key="6">
    <source>
        <dbReference type="PIRSR" id="PIRSR615527-1"/>
    </source>
</evidence>
<dbReference type="EC" id="3.4.19.9" evidence="7"/>
<accession>A0A913YP80</accession>
<evidence type="ECO:0000256" key="3">
    <source>
        <dbReference type="ARBA" id="ARBA00022525"/>
    </source>
</evidence>
<evidence type="ECO:0000256" key="8">
    <source>
        <dbReference type="SAM" id="SignalP"/>
    </source>
</evidence>
<evidence type="ECO:0000256" key="2">
    <source>
        <dbReference type="ARBA" id="ARBA00011083"/>
    </source>
</evidence>
<dbReference type="GO" id="GO:0005576">
    <property type="term" value="C:extracellular region"/>
    <property type="evidence" value="ECO:0007669"/>
    <property type="project" value="UniProtKB-SubCell"/>
</dbReference>
<reference evidence="9" key="1">
    <citation type="submission" date="2022-11" db="UniProtKB">
        <authorList>
            <consortium name="EnsemblMetazoa"/>
        </authorList>
    </citation>
    <scope>IDENTIFICATION</scope>
</reference>
<name>A0A913YP80_EXADI</name>
<keyword evidence="4 8" id="KW-0732">Signal</keyword>
<sequence>MKSLLLLILLEFFMTKNAASIKSNGRKLRRFTFKDDPKVKTARPVIGILTQEVSGNREIFGYGQYVASSYVKLIEEAGARVAPILMDQTPDDIEKLFYSINGLLLPGGQSMLNASRYMTVGKQLVELAIKSNQEGKVFPVWAECLGFELITIVVTRVDPKQGGQYNPELFTATNATNYTTTLQFHNIKKSQIFSKMPKEYIQFMEQVPFSYNNHLVGMNSKTFNRYEPLKEMFRITSTSRDRNGREYISSMEGKEYPFFVWHWHPSKPQYEWLSNLNIFHSMYSTRVIQWLIDFFMDNAVQNDHKFPSKQVEDNALIYKHPLLYTERLGSAMTEYHFINRIPYKTQFALGEQVYVKAGKDPEKGEARLKEIIRMGKGRQ</sequence>
<dbReference type="GO" id="GO:0005773">
    <property type="term" value="C:vacuole"/>
    <property type="evidence" value="ECO:0007669"/>
    <property type="project" value="TreeGrafter"/>
</dbReference>
<dbReference type="PANTHER" id="PTHR11315:SF0">
    <property type="entry name" value="FOLATE GAMMA-GLUTAMYL HYDROLASE"/>
    <property type="match status" value="1"/>
</dbReference>
<dbReference type="FunFam" id="3.40.50.880:FF:000024">
    <property type="entry name" value="Folate gamma-glutamyl hydrolase"/>
    <property type="match status" value="1"/>
</dbReference>
<protein>
    <recommendedName>
        <fullName evidence="7">folate gamma-glutamyl hydrolase</fullName>
        <ecNumber evidence="7">3.4.19.9</ecNumber>
    </recommendedName>
</protein>
<feature type="chain" id="PRO_5036987417" description="folate gamma-glutamyl hydrolase" evidence="8">
    <location>
        <begin position="19"/>
        <end position="379"/>
    </location>
</feature>
<evidence type="ECO:0000256" key="5">
    <source>
        <dbReference type="ARBA" id="ARBA00022801"/>
    </source>
</evidence>
<feature type="active site" description="Proton donor" evidence="6">
    <location>
        <position position="264"/>
    </location>
</feature>
<evidence type="ECO:0000313" key="10">
    <source>
        <dbReference type="Proteomes" id="UP000887567"/>
    </source>
</evidence>
<dbReference type="PROSITE" id="PS51273">
    <property type="entry name" value="GATASE_TYPE_1"/>
    <property type="match status" value="1"/>
</dbReference>
<evidence type="ECO:0000256" key="1">
    <source>
        <dbReference type="ARBA" id="ARBA00004239"/>
    </source>
</evidence>
<feature type="active site" description="Nucleophile" evidence="6 7">
    <location>
        <position position="144"/>
    </location>
</feature>
<keyword evidence="3" id="KW-0964">Secreted</keyword>
<feature type="active site" evidence="7">
    <location>
        <position position="264"/>
    </location>
</feature>
<dbReference type="InterPro" id="IPR011697">
    <property type="entry name" value="Peptidase_C26"/>
</dbReference>
<comment type="similarity">
    <text evidence="2">Belongs to the peptidase C26 family.</text>
</comment>
<keyword evidence="5 7" id="KW-0378">Hydrolase</keyword>
<feature type="signal peptide" evidence="8">
    <location>
        <begin position="1"/>
        <end position="18"/>
    </location>
</feature>
<keyword evidence="10" id="KW-1185">Reference proteome</keyword>
<dbReference type="SUPFAM" id="SSF52317">
    <property type="entry name" value="Class I glutamine amidotransferase-like"/>
    <property type="match status" value="1"/>
</dbReference>
<dbReference type="AlphaFoldDB" id="A0A913YP80"/>
<dbReference type="GO" id="GO:0046900">
    <property type="term" value="P:tetrahydrofolylpolyglutamate metabolic process"/>
    <property type="evidence" value="ECO:0007669"/>
    <property type="project" value="TreeGrafter"/>
</dbReference>
<dbReference type="OMA" id="QFERINY"/>
<dbReference type="RefSeq" id="XP_028516312.1">
    <property type="nucleotide sequence ID" value="XM_028660511.1"/>
</dbReference>
<dbReference type="EnsemblMetazoa" id="XM_028660511.1">
    <property type="protein sequence ID" value="XP_028516312.1"/>
    <property type="gene ID" value="LOC110244007"/>
</dbReference>
<dbReference type="OrthoDB" id="64220at2759"/>
<dbReference type="Gene3D" id="3.40.50.880">
    <property type="match status" value="1"/>
</dbReference>
<proteinExistence type="inferred from homology"/>
<dbReference type="GO" id="GO:0034722">
    <property type="term" value="F:gamma-glutamyl-peptidase activity"/>
    <property type="evidence" value="ECO:0007669"/>
    <property type="project" value="UniProtKB-UniRule"/>
</dbReference>
<dbReference type="InterPro" id="IPR015527">
    <property type="entry name" value="Pept_C26_g-glut_hydrolase"/>
</dbReference>
<evidence type="ECO:0000313" key="9">
    <source>
        <dbReference type="EnsemblMetazoa" id="XP_028516312.1"/>
    </source>
</evidence>
<dbReference type="Proteomes" id="UP000887567">
    <property type="component" value="Unplaced"/>
</dbReference>
<comment type="subcellular location">
    <subcellularLocation>
        <location evidence="1">Secreted</location>
        <location evidence="1">Extracellular space</location>
    </subcellularLocation>
</comment>
<dbReference type="PROSITE" id="PS51275">
    <property type="entry name" value="PEPTIDASE_C26_GGH"/>
    <property type="match status" value="1"/>
</dbReference>
<organism evidence="9 10">
    <name type="scientific">Exaiptasia diaphana</name>
    <name type="common">Tropical sea anemone</name>
    <name type="synonym">Aiptasia pulchella</name>
    <dbReference type="NCBI Taxonomy" id="2652724"/>
    <lineage>
        <taxon>Eukaryota</taxon>
        <taxon>Metazoa</taxon>
        <taxon>Cnidaria</taxon>
        <taxon>Anthozoa</taxon>
        <taxon>Hexacorallia</taxon>
        <taxon>Actiniaria</taxon>
        <taxon>Aiptasiidae</taxon>
        <taxon>Exaiptasia</taxon>
    </lineage>
</organism>
<dbReference type="Pfam" id="PF07722">
    <property type="entry name" value="Peptidase_C26"/>
    <property type="match status" value="1"/>
</dbReference>
<evidence type="ECO:0000256" key="4">
    <source>
        <dbReference type="ARBA" id="ARBA00022729"/>
    </source>
</evidence>
<dbReference type="GeneID" id="110244007"/>
<comment type="catalytic activity">
    <reaction evidence="7">
        <text>(6S)-5,6,7,8-tetrahydrofolyl-(gamma-L-Glu)(n) + (n-1) H2O = (6S)-5,6,7,8-tetrahydrofolate + (n-1) L-glutamate</text>
        <dbReference type="Rhea" id="RHEA:56784"/>
        <dbReference type="Rhea" id="RHEA-COMP:14738"/>
        <dbReference type="ChEBI" id="CHEBI:15377"/>
        <dbReference type="ChEBI" id="CHEBI:29985"/>
        <dbReference type="ChEBI" id="CHEBI:57453"/>
        <dbReference type="ChEBI" id="CHEBI:141005"/>
        <dbReference type="EC" id="3.4.19.9"/>
    </reaction>
</comment>